<dbReference type="CDD" id="cd17874">
    <property type="entry name" value="FtsY"/>
    <property type="match status" value="1"/>
</dbReference>
<dbReference type="OrthoDB" id="9804720at2"/>
<dbReference type="InterPro" id="IPR004390">
    <property type="entry name" value="SR_rcpt_FtsY"/>
</dbReference>
<dbReference type="Gene3D" id="1.20.120.140">
    <property type="entry name" value="Signal recognition particle SRP54, nucleotide-binding domain"/>
    <property type="match status" value="1"/>
</dbReference>
<dbReference type="InterPro" id="IPR027417">
    <property type="entry name" value="P-loop_NTPase"/>
</dbReference>
<keyword evidence="5 9" id="KW-0342">GTP-binding</keyword>
<dbReference type="PANTHER" id="PTHR43134:SF1">
    <property type="entry name" value="SIGNAL RECOGNITION PARTICLE RECEPTOR SUBUNIT ALPHA"/>
    <property type="match status" value="1"/>
</dbReference>
<dbReference type="Proteomes" id="UP000215086">
    <property type="component" value="Chromosome"/>
</dbReference>
<reference evidence="11 12" key="1">
    <citation type="journal article" name="Front. Microbiol.">
        <title>Sugar Metabolism of the First Thermophilic Planctomycete Thermogutta terrifontis: Comparative Genomic and Transcriptomic Approaches.</title>
        <authorList>
            <person name="Elcheninov A.G."/>
            <person name="Menzel P."/>
            <person name="Gudbergsdottir S.R."/>
            <person name="Slesarev A.I."/>
            <person name="Kadnikov V.V."/>
            <person name="Krogh A."/>
            <person name="Bonch-Osmolovskaya E.A."/>
            <person name="Peng X."/>
            <person name="Kublanov I.V."/>
        </authorList>
    </citation>
    <scope>NUCLEOTIDE SEQUENCE [LARGE SCALE GENOMIC DNA]</scope>
    <source>
        <strain evidence="11 12">R1</strain>
    </source>
</reference>
<feature type="binding site" evidence="9">
    <location>
        <begin position="191"/>
        <end position="195"/>
    </location>
    <ligand>
        <name>GTP</name>
        <dbReference type="ChEBI" id="CHEBI:37565"/>
    </ligand>
</feature>
<dbReference type="KEGG" id="ttf:THTE_1697"/>
<dbReference type="Gene3D" id="3.40.50.300">
    <property type="entry name" value="P-loop containing nucleotide triphosphate hydrolases"/>
    <property type="match status" value="1"/>
</dbReference>
<evidence type="ECO:0000256" key="7">
    <source>
        <dbReference type="ARBA" id="ARBA00023170"/>
    </source>
</evidence>
<feature type="domain" description="SRP54-type proteins GTP-binding" evidence="10">
    <location>
        <begin position="276"/>
        <end position="289"/>
    </location>
</feature>
<sequence length="305" mass="33194">MGLLDRIKQGLKKTAQILQTDIRDLFKTRGRLVDQAFLDELFEVLVRTDMGVQAAQQLVDQIAQKYRNRVIEWSEAIEEIKKGLKDLLRQPESPIRFASQGPTVIMVCGVNGCGKTTTIAKLAYMFQSQGKKVLLGAADTFRAAAVEQLSIWAQRLGVEIVTGPQGSDPAAVGHRAVARAIETQADVCIVDTAGRLQTHQNLMRELSKIHRVLGKQIPEAPHEVLLVLDATTGQNGISQAKHFSEAVKCTGLVLAKLDGTAKGGVVVAIRQQMGLPVKFVGVGEKPEDLLPFDADSFVDAMFAES</sequence>
<proteinExistence type="inferred from homology"/>
<dbReference type="SUPFAM" id="SSF52540">
    <property type="entry name" value="P-loop containing nucleoside triphosphate hydrolases"/>
    <property type="match status" value="1"/>
</dbReference>
<dbReference type="SMART" id="SM00962">
    <property type="entry name" value="SRP54"/>
    <property type="match status" value="1"/>
</dbReference>
<evidence type="ECO:0000256" key="8">
    <source>
        <dbReference type="ARBA" id="ARBA00048027"/>
    </source>
</evidence>
<dbReference type="Pfam" id="PF00448">
    <property type="entry name" value="SRP54"/>
    <property type="match status" value="1"/>
</dbReference>
<dbReference type="AlphaFoldDB" id="A0A286RE99"/>
<name>A0A286RE99_9BACT</name>
<evidence type="ECO:0000256" key="3">
    <source>
        <dbReference type="ARBA" id="ARBA00022741"/>
    </source>
</evidence>
<dbReference type="GO" id="GO:0006614">
    <property type="term" value="P:SRP-dependent cotranslational protein targeting to membrane"/>
    <property type="evidence" value="ECO:0007669"/>
    <property type="project" value="InterPro"/>
</dbReference>
<evidence type="ECO:0000313" key="12">
    <source>
        <dbReference type="Proteomes" id="UP000215086"/>
    </source>
</evidence>
<comment type="catalytic activity">
    <reaction evidence="8 9">
        <text>GTP + H2O = GDP + phosphate + H(+)</text>
        <dbReference type="Rhea" id="RHEA:19669"/>
        <dbReference type="ChEBI" id="CHEBI:15377"/>
        <dbReference type="ChEBI" id="CHEBI:15378"/>
        <dbReference type="ChEBI" id="CHEBI:37565"/>
        <dbReference type="ChEBI" id="CHEBI:43474"/>
        <dbReference type="ChEBI" id="CHEBI:58189"/>
        <dbReference type="EC" id="3.6.5.4"/>
    </reaction>
</comment>
<dbReference type="GO" id="GO:0005047">
    <property type="term" value="F:signal recognition particle binding"/>
    <property type="evidence" value="ECO:0007669"/>
    <property type="project" value="TreeGrafter"/>
</dbReference>
<evidence type="ECO:0000256" key="9">
    <source>
        <dbReference type="HAMAP-Rule" id="MF_00920"/>
    </source>
</evidence>
<dbReference type="EMBL" id="CP018477">
    <property type="protein sequence ID" value="ASV74299.1"/>
    <property type="molecule type" value="Genomic_DNA"/>
</dbReference>
<gene>
    <name evidence="9" type="primary">ftsY</name>
    <name evidence="11" type="ORF">THTE_1697</name>
</gene>
<dbReference type="NCBIfam" id="TIGR00064">
    <property type="entry name" value="ftsY"/>
    <property type="match status" value="1"/>
</dbReference>
<dbReference type="GO" id="GO:0005525">
    <property type="term" value="F:GTP binding"/>
    <property type="evidence" value="ECO:0007669"/>
    <property type="project" value="UniProtKB-UniRule"/>
</dbReference>
<evidence type="ECO:0000256" key="2">
    <source>
        <dbReference type="ARBA" id="ARBA00022490"/>
    </source>
</evidence>
<dbReference type="InterPro" id="IPR013822">
    <property type="entry name" value="Signal_recog_particl_SRP54_hlx"/>
</dbReference>
<dbReference type="PROSITE" id="PS00300">
    <property type="entry name" value="SRP54"/>
    <property type="match status" value="1"/>
</dbReference>
<dbReference type="InterPro" id="IPR042101">
    <property type="entry name" value="SRP54_N_sf"/>
</dbReference>
<dbReference type="EC" id="3.6.5.4" evidence="9"/>
<dbReference type="InterPro" id="IPR036225">
    <property type="entry name" value="SRP/SRP_N"/>
</dbReference>
<comment type="caution">
    <text evidence="9">Lacks conserved residue(s) required for the propagation of feature annotation.</text>
</comment>
<evidence type="ECO:0000313" key="11">
    <source>
        <dbReference type="EMBL" id="ASV74299.1"/>
    </source>
</evidence>
<evidence type="ECO:0000256" key="4">
    <source>
        <dbReference type="ARBA" id="ARBA00022801"/>
    </source>
</evidence>
<dbReference type="InterPro" id="IPR000897">
    <property type="entry name" value="SRP54_GTPase_dom"/>
</dbReference>
<evidence type="ECO:0000256" key="1">
    <source>
        <dbReference type="ARBA" id="ARBA00022475"/>
    </source>
</evidence>
<keyword evidence="4 9" id="KW-0378">Hydrolase</keyword>
<keyword evidence="1 9" id="KW-1003">Cell membrane</keyword>
<dbReference type="HAMAP" id="MF_00920">
    <property type="entry name" value="FtsY"/>
    <property type="match status" value="1"/>
</dbReference>
<comment type="subunit">
    <text evidence="9">Part of the signal recognition particle protein translocation system, which is composed of SRP and FtsY.</text>
</comment>
<comment type="function">
    <text evidence="9">Involved in targeting and insertion of nascent membrane proteins into the cytoplasmic membrane. Acts as a receptor for the complex formed by the signal recognition particle (SRP) and the ribosome-nascent chain (RNC).</text>
</comment>
<dbReference type="RefSeq" id="WP_095414663.1">
    <property type="nucleotide sequence ID" value="NZ_CP018477.1"/>
</dbReference>
<keyword evidence="7 9" id="KW-0675">Receptor</keyword>
<dbReference type="GO" id="GO:0005737">
    <property type="term" value="C:cytoplasm"/>
    <property type="evidence" value="ECO:0007669"/>
    <property type="project" value="UniProtKB-SubCell"/>
</dbReference>
<comment type="subcellular location">
    <subcellularLocation>
        <location evidence="9">Cell membrane</location>
        <topology evidence="9">Peripheral membrane protein</topology>
        <orientation evidence="9">Cytoplasmic side</orientation>
    </subcellularLocation>
    <subcellularLocation>
        <location evidence="9">Cytoplasm</location>
    </subcellularLocation>
</comment>
<keyword evidence="2 9" id="KW-0963">Cytoplasm</keyword>
<keyword evidence="3 9" id="KW-0547">Nucleotide-binding</keyword>
<dbReference type="Pfam" id="PF02881">
    <property type="entry name" value="SRP54_N"/>
    <property type="match status" value="1"/>
</dbReference>
<evidence type="ECO:0000256" key="5">
    <source>
        <dbReference type="ARBA" id="ARBA00023134"/>
    </source>
</evidence>
<dbReference type="FunFam" id="3.40.50.300:FF:000053">
    <property type="entry name" value="Signal recognition particle receptor FtsY"/>
    <property type="match status" value="1"/>
</dbReference>
<feature type="binding site" evidence="9">
    <location>
        <begin position="109"/>
        <end position="116"/>
    </location>
    <ligand>
        <name>GTP</name>
        <dbReference type="ChEBI" id="CHEBI:37565"/>
    </ligand>
</feature>
<evidence type="ECO:0000256" key="6">
    <source>
        <dbReference type="ARBA" id="ARBA00023136"/>
    </source>
</evidence>
<protein>
    <recommendedName>
        <fullName evidence="9">Signal recognition particle receptor FtsY</fullName>
        <shortName evidence="9">SRP receptor</shortName>
        <ecNumber evidence="9">3.6.5.4</ecNumber>
    </recommendedName>
</protein>
<comment type="similarity">
    <text evidence="9">Belongs to the GTP-binding SRP family. FtsY subfamily.</text>
</comment>
<dbReference type="GO" id="GO:0005886">
    <property type="term" value="C:plasma membrane"/>
    <property type="evidence" value="ECO:0007669"/>
    <property type="project" value="UniProtKB-SubCell"/>
</dbReference>
<keyword evidence="6 9" id="KW-0472">Membrane</keyword>
<dbReference type="InterPro" id="IPR003593">
    <property type="entry name" value="AAA+_ATPase"/>
</dbReference>
<keyword evidence="12" id="KW-1185">Reference proteome</keyword>
<dbReference type="SUPFAM" id="SSF47364">
    <property type="entry name" value="Domain of the SRP/SRP receptor G-proteins"/>
    <property type="match status" value="1"/>
</dbReference>
<dbReference type="PANTHER" id="PTHR43134">
    <property type="entry name" value="SIGNAL RECOGNITION PARTICLE RECEPTOR SUBUNIT ALPHA"/>
    <property type="match status" value="1"/>
</dbReference>
<accession>A0A286RE99</accession>
<dbReference type="SMART" id="SM00382">
    <property type="entry name" value="AAA"/>
    <property type="match status" value="1"/>
</dbReference>
<organism evidence="11 12">
    <name type="scientific">Thermogutta terrifontis</name>
    <dbReference type="NCBI Taxonomy" id="1331910"/>
    <lineage>
        <taxon>Bacteria</taxon>
        <taxon>Pseudomonadati</taxon>
        <taxon>Planctomycetota</taxon>
        <taxon>Planctomycetia</taxon>
        <taxon>Pirellulales</taxon>
        <taxon>Thermoguttaceae</taxon>
        <taxon>Thermogutta</taxon>
    </lineage>
</organism>
<dbReference type="GO" id="GO:0003924">
    <property type="term" value="F:GTPase activity"/>
    <property type="evidence" value="ECO:0007669"/>
    <property type="project" value="UniProtKB-UniRule"/>
</dbReference>
<dbReference type="SMART" id="SM00963">
    <property type="entry name" value="SRP54_N"/>
    <property type="match status" value="1"/>
</dbReference>
<evidence type="ECO:0000259" key="10">
    <source>
        <dbReference type="PROSITE" id="PS00300"/>
    </source>
</evidence>